<dbReference type="GO" id="GO:0044550">
    <property type="term" value="P:secondary metabolite biosynthetic process"/>
    <property type="evidence" value="ECO:0007669"/>
    <property type="project" value="TreeGrafter"/>
</dbReference>
<dbReference type="NCBIfam" id="TIGR01733">
    <property type="entry name" value="AA-adenyl-dom"/>
    <property type="match status" value="2"/>
</dbReference>
<dbReference type="InterPro" id="IPR000873">
    <property type="entry name" value="AMP-dep_synth/lig_dom"/>
</dbReference>
<dbReference type="Gene3D" id="3.30.300.30">
    <property type="match status" value="2"/>
</dbReference>
<dbReference type="FunFam" id="2.30.38.10:FF:000001">
    <property type="entry name" value="Non-ribosomal peptide synthetase PvdI"/>
    <property type="match status" value="1"/>
</dbReference>
<dbReference type="Pfam" id="PF00501">
    <property type="entry name" value="AMP-binding"/>
    <property type="match status" value="2"/>
</dbReference>
<sequence length="1925" mass="206949">MTFRVRDLFADDAGEATAQLAAWNDTARDFPTEVGVHELVRRQAAEHGARGAVTFEGATTTYAELDAAAAGLARRLAGVGVRPGDVVAIALPPSERRIAAVLGALRAGAAYLPLDPELPAPRLEFLLADAGAAVLITDTATREGPVAAHDGPTVLCDRLSPDGAPTAEPTAEPAEFPGSALAAYVIYTSGSTGRPKGVAVDHRSLVNRLLWMRERYGVGQGDVVLHKTSFGFDVSVWEQLLPLISGARLVIAPQETRRDATALVRLVRAESVTVLHFVPSLLPAFLDVAEVEQARALRVAISSGEALPKPVAVDFARRLPHCALHNLYGPTEATIDVTHWPVDGDDERPFVPIGTPIDNTSVYVLDDHLEPLPVGAEGELCIGGQAVALGYLGRPALTAEKFAPDPFGAPGARMYRTGDRARFGPDGAIEYLGRRDGQVKLRGYRVELGETEAALLESDLVRQAAVVVRGEGGAKRLVGFVSGRPDAAGGAEGAEAHVLARLSATLPAYQVPSQLVWLDALPLTPSGKVDRAALPETAAAHRSSAAPETPTERAIAALWAELLDGPEPGLDDDFFRTGGDSVSSMRLAARAQRQGVRLDVQHIFTHRTVRGMAAAADEASTRPVVAEPRGDDEEALLAGVDPEHLAQVRARPGVVDVYPLAPMQEGMLFRGLFWPDSDAYFNQNVLELVGGTDEDVLREAWRRVADRYEILRTGFTWRDRAEPLQYVRDDLAPPWALLDWSGEDPDRRAELLERLLADDRAAGLSLADCPLYRLTLVRLGGGRHYLLWSHHHILLDGWCLSLIWGDVFRVYEELAHGREPRLEPVRPYRDYVRWIRARAARSEESERFWREYLRDLTPSPFSTAPADREGEFDTVVHEFPEQLTRLVNEAARGYGVTTNAISQAAWSMLLALQTGARDVVHGLTIAGRPPELEGSEHMVGIFINTIPLRIRLDPDQTVTGLLETIHRDLATTAAHGHVPLAQIKSWASGERLSGGRVFDNLVAFENYPEDNLPGDDLSIQIIDLHAQEKTEYPIGLIVLPLQKLAFHFNYDTTHFTRAQVDRFIEVFRLLTEQLCRRPSARLSELELLPAADRELLGSWNGATRGTTGDGQAPSLLDLFLRHRAATPDAPAVVENGVVLDYAGLDERAIALADRLAEAGVRAGHLVGVCLRRSAAHPIALLAVYRSGAVPVLLDPEHPVARLREAAADAGVAAVVTTADQAGFEAWPVVHPDGGIVAPTEPAACRPGSADPARDACVVYTSGSTGGPKGVLAPQAGLVNRVLWSGRAFPTPEPPRVLATAGTAFDIALWELFFPLAHGGAVVTAPQDAVLDPDALAELIVAERVTVAHFLPSLLAAFLDSPKAAGCTGLAHVLSGGEAVTPAIVRAFTGSGLPARLHQAYGPAEASISVTHHTCAPEDGLRERVPIGRPIDGAGAHVVDEHLRELPVGCVGELAVTGVAVGAGYPNDPELTARRFPANPFGAQPLYLTGDLARWGADGELEFLGRRDRQVKVRGHRVEPAEVDRTAELHPGVRQAVTVFRDGALTTFASPRAGALLDVADLRRLLRERLPDWMVGELVVLDALPVTGNGKVDQRALLDLAGAGTRSAVVGSRPPATELEKLVARCWEEVLGVTGIGAHDDFFEIGGHSLLVVRLLRVLRDNLPEGVHCDVPHILKAPTVAGLAEQLLAPVEGSGSAYVHTLNPEATGGALVLVHPGEGLALPYHGLAPLLPDVRLHVLSDPRFGQSDNRFATLAEMATRYVEWVRTTEPEGPYRLGGWSFGGVVALEMASQMTAHGDEVSDLLLVDSHNLNAAPRTGDPREGVRQRLVELGVDPDSPEGVDVVEELLHNGALAAQYAPPAYRGRVSLLVTPTDGDRDAVRARGWDRALLPDLVVEPVPGAHERLFDEEHLSDTADAIRRALGGER</sequence>
<dbReference type="GO" id="GO:0031177">
    <property type="term" value="F:phosphopantetheine binding"/>
    <property type="evidence" value="ECO:0007669"/>
    <property type="project" value="InterPro"/>
</dbReference>
<dbReference type="FunFam" id="3.40.50.12780:FF:000012">
    <property type="entry name" value="Non-ribosomal peptide synthetase"/>
    <property type="match status" value="1"/>
</dbReference>
<dbReference type="PROSITE" id="PS50075">
    <property type="entry name" value="CARRIER"/>
    <property type="match status" value="2"/>
</dbReference>
<dbReference type="EMBL" id="CP073249">
    <property type="protein sequence ID" value="QUF04054.1"/>
    <property type="molecule type" value="Genomic_DNA"/>
</dbReference>
<dbReference type="Gene3D" id="2.30.38.10">
    <property type="entry name" value="Luciferase, Domain 3"/>
    <property type="match status" value="1"/>
</dbReference>
<dbReference type="InterPro" id="IPR001242">
    <property type="entry name" value="Condensation_dom"/>
</dbReference>
<dbReference type="InterPro" id="IPR029058">
    <property type="entry name" value="AB_hydrolase_fold"/>
</dbReference>
<dbReference type="CDD" id="cd17646">
    <property type="entry name" value="A_NRPS_AB3403-like"/>
    <property type="match status" value="1"/>
</dbReference>
<dbReference type="InterPro" id="IPR025110">
    <property type="entry name" value="AMP-bd_C"/>
</dbReference>
<dbReference type="GO" id="GO:0003824">
    <property type="term" value="F:catalytic activity"/>
    <property type="evidence" value="ECO:0007669"/>
    <property type="project" value="InterPro"/>
</dbReference>
<dbReference type="GO" id="GO:0043041">
    <property type="term" value="P:amino acid activation for nonribosomal peptide biosynthetic process"/>
    <property type="evidence" value="ECO:0007669"/>
    <property type="project" value="TreeGrafter"/>
</dbReference>
<dbReference type="PROSITE" id="PS00012">
    <property type="entry name" value="PHOSPHOPANTETHEINE"/>
    <property type="match status" value="1"/>
</dbReference>
<dbReference type="InterPro" id="IPR010071">
    <property type="entry name" value="AA_adenyl_dom"/>
</dbReference>
<feature type="domain" description="Carrier" evidence="4">
    <location>
        <begin position="546"/>
        <end position="620"/>
    </location>
</feature>
<dbReference type="Gene3D" id="3.40.50.1820">
    <property type="entry name" value="alpha/beta hydrolase"/>
    <property type="match status" value="1"/>
</dbReference>
<dbReference type="SUPFAM" id="SSF53474">
    <property type="entry name" value="alpha/beta-Hydrolases"/>
    <property type="match status" value="1"/>
</dbReference>
<dbReference type="Gene3D" id="3.30.559.30">
    <property type="entry name" value="Nonribosomal peptide synthetase, condensation domain"/>
    <property type="match status" value="1"/>
</dbReference>
<dbReference type="Gene3D" id="3.30.559.10">
    <property type="entry name" value="Chloramphenicol acetyltransferase-like domain"/>
    <property type="match status" value="1"/>
</dbReference>
<dbReference type="InterPro" id="IPR036736">
    <property type="entry name" value="ACP-like_sf"/>
</dbReference>
<gene>
    <name evidence="5" type="ORF">KCV87_32695</name>
</gene>
<dbReference type="PROSITE" id="PS00455">
    <property type="entry name" value="AMP_BINDING"/>
    <property type="match status" value="2"/>
</dbReference>
<keyword evidence="2" id="KW-0596">Phosphopantetheine</keyword>
<dbReference type="Gene3D" id="3.40.50.12780">
    <property type="entry name" value="N-terminal domain of ligase-like"/>
    <property type="match status" value="1"/>
</dbReference>
<dbReference type="CDD" id="cd19547">
    <property type="entry name" value="beta-lac_NRPS"/>
    <property type="match status" value="1"/>
</dbReference>
<keyword evidence="3" id="KW-0597">Phosphoprotein</keyword>
<dbReference type="FunFam" id="3.40.50.980:FF:000002">
    <property type="entry name" value="Enterobactin synthetase component F"/>
    <property type="match status" value="1"/>
</dbReference>
<name>A0AA45R3S4_9PSEU</name>
<evidence type="ECO:0000259" key="4">
    <source>
        <dbReference type="PROSITE" id="PS50075"/>
    </source>
</evidence>
<protein>
    <submittedName>
        <fullName evidence="5">Amino acid adenylation domain-containing protein</fullName>
    </submittedName>
</protein>
<dbReference type="InterPro" id="IPR001031">
    <property type="entry name" value="Thioesterase"/>
</dbReference>
<dbReference type="InterPro" id="IPR020845">
    <property type="entry name" value="AMP-binding_CS"/>
</dbReference>
<dbReference type="InterPro" id="IPR042099">
    <property type="entry name" value="ANL_N_sf"/>
</dbReference>
<evidence type="ECO:0000313" key="5">
    <source>
        <dbReference type="EMBL" id="QUF04054.1"/>
    </source>
</evidence>
<dbReference type="GO" id="GO:0008610">
    <property type="term" value="P:lipid biosynthetic process"/>
    <property type="evidence" value="ECO:0007669"/>
    <property type="project" value="UniProtKB-ARBA"/>
</dbReference>
<accession>A0AA45R3S4</accession>
<dbReference type="InterPro" id="IPR006162">
    <property type="entry name" value="Ppantetheine_attach_site"/>
</dbReference>
<dbReference type="SUPFAM" id="SSF56801">
    <property type="entry name" value="Acetyl-CoA synthetase-like"/>
    <property type="match status" value="2"/>
</dbReference>
<dbReference type="PANTHER" id="PTHR45527">
    <property type="entry name" value="NONRIBOSOMAL PEPTIDE SYNTHETASE"/>
    <property type="match status" value="1"/>
</dbReference>
<dbReference type="SUPFAM" id="SSF47336">
    <property type="entry name" value="ACP-like"/>
    <property type="match status" value="2"/>
</dbReference>
<feature type="domain" description="Carrier" evidence="4">
    <location>
        <begin position="1613"/>
        <end position="1690"/>
    </location>
</feature>
<dbReference type="Pfam" id="PF00550">
    <property type="entry name" value="PP-binding"/>
    <property type="match status" value="2"/>
</dbReference>
<dbReference type="InterPro" id="IPR045851">
    <property type="entry name" value="AMP-bd_C_sf"/>
</dbReference>
<dbReference type="PANTHER" id="PTHR45527:SF1">
    <property type="entry name" value="FATTY ACID SYNTHASE"/>
    <property type="match status" value="1"/>
</dbReference>
<comment type="cofactor">
    <cofactor evidence="1">
        <name>pantetheine 4'-phosphate</name>
        <dbReference type="ChEBI" id="CHEBI:47942"/>
    </cofactor>
</comment>
<dbReference type="Gene3D" id="3.40.50.980">
    <property type="match status" value="2"/>
</dbReference>
<dbReference type="Proteomes" id="UP000677152">
    <property type="component" value="Chromosome"/>
</dbReference>
<proteinExistence type="predicted"/>
<evidence type="ECO:0000256" key="2">
    <source>
        <dbReference type="ARBA" id="ARBA00022450"/>
    </source>
</evidence>
<reference evidence="5" key="1">
    <citation type="submission" date="2021-04" db="EMBL/GenBank/DDBJ databases">
        <title>Genomic sequence of Actinosynnema pretiosum subsp. pretiosum ATCC 31280 (C-14919).</title>
        <authorList>
            <person name="Bai L."/>
            <person name="Wang X."/>
            <person name="Xiao Y."/>
        </authorList>
    </citation>
    <scope>NUCLEOTIDE SEQUENCE</scope>
    <source>
        <strain evidence="5">ATCC 31280</strain>
    </source>
</reference>
<dbReference type="Pfam" id="PF13193">
    <property type="entry name" value="AMP-binding_C"/>
    <property type="match status" value="1"/>
</dbReference>
<organism evidence="5 6">
    <name type="scientific">Actinosynnema pretiosum subsp. pretiosum</name>
    <dbReference type="NCBI Taxonomy" id="103721"/>
    <lineage>
        <taxon>Bacteria</taxon>
        <taxon>Bacillati</taxon>
        <taxon>Actinomycetota</taxon>
        <taxon>Actinomycetes</taxon>
        <taxon>Pseudonocardiales</taxon>
        <taxon>Pseudonocardiaceae</taxon>
        <taxon>Actinosynnema</taxon>
    </lineage>
</organism>
<dbReference type="InterPro" id="IPR023213">
    <property type="entry name" value="CAT-like_dom_sf"/>
</dbReference>
<dbReference type="Pfam" id="PF00668">
    <property type="entry name" value="Condensation"/>
    <property type="match status" value="1"/>
</dbReference>
<dbReference type="GO" id="GO:0005737">
    <property type="term" value="C:cytoplasm"/>
    <property type="evidence" value="ECO:0007669"/>
    <property type="project" value="TreeGrafter"/>
</dbReference>
<evidence type="ECO:0000256" key="1">
    <source>
        <dbReference type="ARBA" id="ARBA00001957"/>
    </source>
</evidence>
<dbReference type="SUPFAM" id="SSF52777">
    <property type="entry name" value="CoA-dependent acyltransferases"/>
    <property type="match status" value="2"/>
</dbReference>
<dbReference type="CDD" id="cd05930">
    <property type="entry name" value="A_NRPS"/>
    <property type="match status" value="1"/>
</dbReference>
<evidence type="ECO:0000256" key="3">
    <source>
        <dbReference type="ARBA" id="ARBA00022553"/>
    </source>
</evidence>
<dbReference type="Gene3D" id="1.10.1200.10">
    <property type="entry name" value="ACP-like"/>
    <property type="match status" value="2"/>
</dbReference>
<evidence type="ECO:0000313" key="6">
    <source>
        <dbReference type="Proteomes" id="UP000677152"/>
    </source>
</evidence>
<dbReference type="InterPro" id="IPR009081">
    <property type="entry name" value="PP-bd_ACP"/>
</dbReference>
<dbReference type="SMART" id="SM00823">
    <property type="entry name" value="PKS_PP"/>
    <property type="match status" value="2"/>
</dbReference>
<dbReference type="Pfam" id="PF00975">
    <property type="entry name" value="Thioesterase"/>
    <property type="match status" value="1"/>
</dbReference>
<dbReference type="FunFam" id="1.10.1200.10:FF:000005">
    <property type="entry name" value="Nonribosomal peptide synthetase 1"/>
    <property type="match status" value="1"/>
</dbReference>
<dbReference type="InterPro" id="IPR020806">
    <property type="entry name" value="PKS_PP-bd"/>
</dbReference>